<evidence type="ECO:0000313" key="3">
    <source>
        <dbReference type="EMBL" id="MCO6048077.1"/>
    </source>
</evidence>
<feature type="compositionally biased region" description="Basic residues" evidence="1">
    <location>
        <begin position="1"/>
        <end position="11"/>
    </location>
</feature>
<feature type="region of interest" description="Disordered" evidence="1">
    <location>
        <begin position="1"/>
        <end position="31"/>
    </location>
</feature>
<keyword evidence="2" id="KW-0472">Membrane</keyword>
<dbReference type="EMBL" id="JAMXLR010000095">
    <property type="protein sequence ID" value="MCO6048077.1"/>
    <property type="molecule type" value="Genomic_DNA"/>
</dbReference>
<dbReference type="RefSeq" id="WP_252856190.1">
    <property type="nucleotide sequence ID" value="NZ_JAMXLR010000095.1"/>
</dbReference>
<keyword evidence="2" id="KW-0812">Transmembrane</keyword>
<name>A0A9X2FF78_9BACT</name>
<feature type="region of interest" description="Disordered" evidence="1">
    <location>
        <begin position="53"/>
        <end position="72"/>
    </location>
</feature>
<sequence length="72" mass="8095">MSKDHKHAGKHGHADHNQHQHHNRRPGPHKDWRVWTAVVLMLGAMVAYVMSMDESEVPGEPPQPAMDGLDAE</sequence>
<gene>
    <name evidence="3" type="ORF">NG895_29600</name>
</gene>
<keyword evidence="2" id="KW-1133">Transmembrane helix</keyword>
<reference evidence="3" key="1">
    <citation type="submission" date="2022-06" db="EMBL/GenBank/DDBJ databases">
        <title>Aeoliella straminimaris, a novel planctomycete from sediments.</title>
        <authorList>
            <person name="Vitorino I.R."/>
            <person name="Lage O.M."/>
        </authorList>
    </citation>
    <scope>NUCLEOTIDE SEQUENCE</scope>
    <source>
        <strain evidence="3">ICT_H6.2</strain>
    </source>
</reference>
<dbReference type="Proteomes" id="UP001155241">
    <property type="component" value="Unassembled WGS sequence"/>
</dbReference>
<keyword evidence="4" id="KW-1185">Reference proteome</keyword>
<proteinExistence type="predicted"/>
<dbReference type="AlphaFoldDB" id="A0A9X2FF78"/>
<accession>A0A9X2FF78</accession>
<evidence type="ECO:0000256" key="2">
    <source>
        <dbReference type="SAM" id="Phobius"/>
    </source>
</evidence>
<evidence type="ECO:0000313" key="4">
    <source>
        <dbReference type="Proteomes" id="UP001155241"/>
    </source>
</evidence>
<feature type="transmembrane region" description="Helical" evidence="2">
    <location>
        <begin position="32"/>
        <end position="51"/>
    </location>
</feature>
<protein>
    <submittedName>
        <fullName evidence="3">Uncharacterized protein</fullName>
    </submittedName>
</protein>
<organism evidence="3 4">
    <name type="scientific">Aeoliella straminimaris</name>
    <dbReference type="NCBI Taxonomy" id="2954799"/>
    <lineage>
        <taxon>Bacteria</taxon>
        <taxon>Pseudomonadati</taxon>
        <taxon>Planctomycetota</taxon>
        <taxon>Planctomycetia</taxon>
        <taxon>Pirellulales</taxon>
        <taxon>Lacipirellulaceae</taxon>
        <taxon>Aeoliella</taxon>
    </lineage>
</organism>
<evidence type="ECO:0000256" key="1">
    <source>
        <dbReference type="SAM" id="MobiDB-lite"/>
    </source>
</evidence>
<comment type="caution">
    <text evidence="3">The sequence shown here is derived from an EMBL/GenBank/DDBJ whole genome shotgun (WGS) entry which is preliminary data.</text>
</comment>